<dbReference type="Pfam" id="PF17921">
    <property type="entry name" value="Integrase_H2C2"/>
    <property type="match status" value="1"/>
</dbReference>
<dbReference type="GO" id="GO:0016779">
    <property type="term" value="F:nucleotidyltransferase activity"/>
    <property type="evidence" value="ECO:0007669"/>
    <property type="project" value="UniProtKB-KW"/>
</dbReference>
<keyword evidence="5" id="KW-0863">Zinc-finger</keyword>
<dbReference type="InterPro" id="IPR036875">
    <property type="entry name" value="Znf_CCHC_sf"/>
</dbReference>
<proteinExistence type="predicted"/>
<evidence type="ECO:0000313" key="9">
    <source>
        <dbReference type="EMBL" id="OMJ27038.1"/>
    </source>
</evidence>
<dbReference type="InterPro" id="IPR021109">
    <property type="entry name" value="Peptidase_aspartic_dom_sf"/>
</dbReference>
<keyword evidence="5" id="KW-0479">Metal-binding</keyword>
<dbReference type="OrthoDB" id="2273864at2759"/>
<dbReference type="InterPro" id="IPR041588">
    <property type="entry name" value="Integrase_H2C2"/>
</dbReference>
<dbReference type="Pfam" id="PF00665">
    <property type="entry name" value="rve"/>
    <property type="match status" value="1"/>
</dbReference>
<dbReference type="Gene3D" id="3.30.420.10">
    <property type="entry name" value="Ribonuclease H-like superfamily/Ribonuclease H"/>
    <property type="match status" value="1"/>
</dbReference>
<keyword evidence="4" id="KW-0255">Endonuclease</keyword>
<dbReference type="InterPro" id="IPR001878">
    <property type="entry name" value="Znf_CCHC"/>
</dbReference>
<dbReference type="GO" id="GO:0003676">
    <property type="term" value="F:nucleic acid binding"/>
    <property type="evidence" value="ECO:0007669"/>
    <property type="project" value="InterPro"/>
</dbReference>
<dbReference type="Gene3D" id="2.40.70.10">
    <property type="entry name" value="Acid Proteases"/>
    <property type="match status" value="1"/>
</dbReference>
<dbReference type="GO" id="GO:0004519">
    <property type="term" value="F:endonuclease activity"/>
    <property type="evidence" value="ECO:0007669"/>
    <property type="project" value="UniProtKB-KW"/>
</dbReference>
<name>A0A1R1YJE8_9FUNG</name>
<sequence>MSYTKFLRDRTAWTTKRVQEEAVHGDMVIQPGPFKVKAPATEPREIDILILDKDVDTHKKYILNTEDDTKNTRKGALGNKFNETRYYTPGSALRQPIRAEWKDSTPEEKIIESARAVRDKAETKAAEFVLLVPAPFYGHWNENATTWMQRFIRHVDSTKRPLLNEELVEYVGYQLEGRAKWWHKSASQLYPEWEQYVESFLYEFHPSKNKKIAKDKLKEFKIYSGDLLENYAQITSIFRVLETTDVDEQVDVILEKLNRQDRETVVQLNMLTTFQIFDFLIGRKERDRRFGGVQNRQGVPIRDELGTAGRDSRKVEFTAAVRESRSCYNCNEVGHISSDCPEKRESRRSVVNNWRTHPADPDIEKGTDISSGYTPSRKPLEFGGKARDSMLRARESRRKRFEYSTRNSEVNALQLSTGKKIQSGEYTGIGGLVKINNRNITWQLDTGAGFNVISEQIALELGLESQESDSAVLVSANGTRNKSRYIPRVEMEFSGLKVSAPFYTMAEGRDNLLLIGLQTLQELGATVDINQEKIRLYKNGKTYELSLKYIHKGDLPKSGNTVYVIEKSDSLGDLISKDLKPAERLEISEILSEYQDVFADELEDLGIADVPSCEIKLQDPIPIRCKPYRYPEDVHGRETEVLAINSNQPHQSYRERYNSASQEYNNYTGTNQDRRFHKKDGDIYYTEGNKLKLYPRPELIAKICEDYHKVSHVNVDSTLKELRRDLYVPGIREIVGDLVKSCESCQRNNYGIRRAEAFNTFTPDKPFETWGVDVAGPLPVTDNGNKYILIGVDYFTKWPVAVAVPSIEGYALDQFVIEEIISNYGIPKTIVTDRGTHFTNDHFFRLNRLLKMEHKPVTAYRPQGNGQVERMVQELKQKIKKLIYPATKNWDSYLWQALLAIRTSSNRSIGKAPSEIVYGLQLMTPARWVPEELEDPNTVEQDRMRLLSDLRKQAYVKNNITKTAEKIRYDKTARPRNLKVGDQVLKYHEGRNFTFGEAATGPYKVSKILQYGTYEIMDSKGQSDIVHIDKIKLYHPRERTIPIVATGSSRSTLASKRLIR</sequence>
<evidence type="ECO:0000256" key="5">
    <source>
        <dbReference type="PROSITE-ProRule" id="PRU00047"/>
    </source>
</evidence>
<feature type="compositionally biased region" description="Basic and acidic residues" evidence="6">
    <location>
        <begin position="378"/>
        <end position="388"/>
    </location>
</feature>
<organism evidence="9 10">
    <name type="scientific">Smittium culicis</name>
    <dbReference type="NCBI Taxonomy" id="133412"/>
    <lineage>
        <taxon>Eukaryota</taxon>
        <taxon>Fungi</taxon>
        <taxon>Fungi incertae sedis</taxon>
        <taxon>Zoopagomycota</taxon>
        <taxon>Kickxellomycotina</taxon>
        <taxon>Harpellomycetes</taxon>
        <taxon>Harpellales</taxon>
        <taxon>Legeriomycetaceae</taxon>
        <taxon>Smittium</taxon>
    </lineage>
</organism>
<evidence type="ECO:0000259" key="8">
    <source>
        <dbReference type="PROSITE" id="PS50994"/>
    </source>
</evidence>
<dbReference type="SUPFAM" id="SSF50630">
    <property type="entry name" value="Acid proteases"/>
    <property type="match status" value="1"/>
</dbReference>
<dbReference type="Proteomes" id="UP000187429">
    <property type="component" value="Unassembled WGS sequence"/>
</dbReference>
<evidence type="ECO:0000256" key="2">
    <source>
        <dbReference type="ARBA" id="ARBA00022695"/>
    </source>
</evidence>
<dbReference type="AlphaFoldDB" id="A0A1R1YJE8"/>
<evidence type="ECO:0000256" key="1">
    <source>
        <dbReference type="ARBA" id="ARBA00022679"/>
    </source>
</evidence>
<dbReference type="Gene3D" id="4.10.60.10">
    <property type="entry name" value="Zinc finger, CCHC-type"/>
    <property type="match status" value="1"/>
</dbReference>
<dbReference type="PROSITE" id="PS50158">
    <property type="entry name" value="ZF_CCHC"/>
    <property type="match status" value="1"/>
</dbReference>
<keyword evidence="3" id="KW-0540">Nuclease</keyword>
<dbReference type="CDD" id="cd00303">
    <property type="entry name" value="retropepsin_like"/>
    <property type="match status" value="1"/>
</dbReference>
<gene>
    <name evidence="9" type="ORF">AYI69_g3543</name>
</gene>
<evidence type="ECO:0000313" key="10">
    <source>
        <dbReference type="Proteomes" id="UP000187429"/>
    </source>
</evidence>
<keyword evidence="2" id="KW-0548">Nucleotidyltransferase</keyword>
<evidence type="ECO:0000256" key="6">
    <source>
        <dbReference type="SAM" id="MobiDB-lite"/>
    </source>
</evidence>
<feature type="compositionally biased region" description="Basic and acidic residues" evidence="6">
    <location>
        <begin position="357"/>
        <end position="367"/>
    </location>
</feature>
<dbReference type="SMART" id="SM00343">
    <property type="entry name" value="ZnF_C2HC"/>
    <property type="match status" value="1"/>
</dbReference>
<dbReference type="Pfam" id="PF13975">
    <property type="entry name" value="gag-asp_proteas"/>
    <property type="match status" value="1"/>
</dbReference>
<dbReference type="InterPro" id="IPR001584">
    <property type="entry name" value="Integrase_cat-core"/>
</dbReference>
<keyword evidence="5" id="KW-0862">Zinc</keyword>
<feature type="region of interest" description="Disordered" evidence="6">
    <location>
        <begin position="354"/>
        <end position="388"/>
    </location>
</feature>
<dbReference type="Pfam" id="PF00098">
    <property type="entry name" value="zf-CCHC"/>
    <property type="match status" value="1"/>
</dbReference>
<evidence type="ECO:0000256" key="4">
    <source>
        <dbReference type="ARBA" id="ARBA00022759"/>
    </source>
</evidence>
<dbReference type="FunFam" id="3.30.420.10:FF:000032">
    <property type="entry name" value="Retrovirus-related Pol polyprotein from transposon 297-like Protein"/>
    <property type="match status" value="1"/>
</dbReference>
<protein>
    <submittedName>
        <fullName evidence="9">Retrovirus-related Pol polyprotein from transposon</fullName>
    </submittedName>
</protein>
<dbReference type="SUPFAM" id="SSF53098">
    <property type="entry name" value="Ribonuclease H-like"/>
    <property type="match status" value="1"/>
</dbReference>
<feature type="domain" description="Integrase catalytic" evidence="8">
    <location>
        <begin position="762"/>
        <end position="921"/>
    </location>
</feature>
<dbReference type="GO" id="GO:0005634">
    <property type="term" value="C:nucleus"/>
    <property type="evidence" value="ECO:0007669"/>
    <property type="project" value="UniProtKB-ARBA"/>
</dbReference>
<dbReference type="InterPro" id="IPR036397">
    <property type="entry name" value="RNaseH_sf"/>
</dbReference>
<dbReference type="PANTHER" id="PTHR37984:SF5">
    <property type="entry name" value="PROTEIN NYNRIN-LIKE"/>
    <property type="match status" value="1"/>
</dbReference>
<dbReference type="PROSITE" id="PS50994">
    <property type="entry name" value="INTEGRASE"/>
    <property type="match status" value="1"/>
</dbReference>
<evidence type="ECO:0000259" key="7">
    <source>
        <dbReference type="PROSITE" id="PS50158"/>
    </source>
</evidence>
<evidence type="ECO:0000256" key="3">
    <source>
        <dbReference type="ARBA" id="ARBA00022722"/>
    </source>
</evidence>
<keyword evidence="1" id="KW-0808">Transferase</keyword>
<dbReference type="EMBL" id="LSSM01001214">
    <property type="protein sequence ID" value="OMJ27038.1"/>
    <property type="molecule type" value="Genomic_DNA"/>
</dbReference>
<feature type="domain" description="CCHC-type" evidence="7">
    <location>
        <begin position="327"/>
        <end position="342"/>
    </location>
</feature>
<dbReference type="SUPFAM" id="SSF57756">
    <property type="entry name" value="Retrovirus zinc finger-like domains"/>
    <property type="match status" value="1"/>
</dbReference>
<dbReference type="Gene3D" id="1.10.340.70">
    <property type="match status" value="1"/>
</dbReference>
<dbReference type="PANTHER" id="PTHR37984">
    <property type="entry name" value="PROTEIN CBG26694"/>
    <property type="match status" value="1"/>
</dbReference>
<dbReference type="InterPro" id="IPR050951">
    <property type="entry name" value="Retrovirus_Pol_polyprotein"/>
</dbReference>
<dbReference type="InterPro" id="IPR012337">
    <property type="entry name" value="RNaseH-like_sf"/>
</dbReference>
<accession>A0A1R1YJE8</accession>
<reference evidence="10" key="1">
    <citation type="submission" date="2017-01" db="EMBL/GenBank/DDBJ databases">
        <authorList>
            <person name="Wang Y."/>
            <person name="White M."/>
            <person name="Kvist S."/>
            <person name="Moncalvo J.-M."/>
        </authorList>
    </citation>
    <scope>NUCLEOTIDE SEQUENCE [LARGE SCALE GENOMIC DNA]</scope>
    <source>
        <strain evidence="10">ID-206-W2</strain>
    </source>
</reference>
<dbReference type="GO" id="GO:0008270">
    <property type="term" value="F:zinc ion binding"/>
    <property type="evidence" value="ECO:0007669"/>
    <property type="project" value="UniProtKB-KW"/>
</dbReference>
<keyword evidence="10" id="KW-1185">Reference proteome</keyword>
<comment type="caution">
    <text evidence="9">The sequence shown here is derived from an EMBL/GenBank/DDBJ whole genome shotgun (WGS) entry which is preliminary data.</text>
</comment>
<keyword evidence="4" id="KW-0378">Hydrolase</keyword>
<dbReference type="GO" id="GO:0015074">
    <property type="term" value="P:DNA integration"/>
    <property type="evidence" value="ECO:0007669"/>
    <property type="project" value="InterPro"/>
</dbReference>